<proteinExistence type="predicted"/>
<reference evidence="1 2" key="1">
    <citation type="submission" date="2016-07" db="EMBL/GenBank/DDBJ databases">
        <title>Multi-omics approach to identify versatile polysaccharide utilization systems of a marine flavobacterium Gramella flava.</title>
        <authorList>
            <person name="Tang K."/>
        </authorList>
    </citation>
    <scope>NUCLEOTIDE SEQUENCE [LARGE SCALE GENOMIC DNA]</scope>
    <source>
        <strain evidence="1 2">JLT2011</strain>
    </source>
</reference>
<organism evidence="1 2">
    <name type="scientific">Christiangramia flava JLT2011</name>
    <dbReference type="NCBI Taxonomy" id="1229726"/>
    <lineage>
        <taxon>Bacteria</taxon>
        <taxon>Pseudomonadati</taxon>
        <taxon>Bacteroidota</taxon>
        <taxon>Flavobacteriia</taxon>
        <taxon>Flavobacteriales</taxon>
        <taxon>Flavobacteriaceae</taxon>
        <taxon>Christiangramia</taxon>
    </lineage>
</organism>
<evidence type="ECO:0000313" key="2">
    <source>
        <dbReference type="Proteomes" id="UP000186230"/>
    </source>
</evidence>
<sequence>MSFVFSSEDGKFTALTGVPKIKSFLLTFFFVQNSLQD</sequence>
<evidence type="ECO:0000313" key="1">
    <source>
        <dbReference type="EMBL" id="APU69290.1"/>
    </source>
</evidence>
<keyword evidence="2" id="KW-1185">Reference proteome</keyword>
<accession>A0A1L7I6R4</accession>
<dbReference type="KEGG" id="gfl:GRFL_2566"/>
<dbReference type="AlphaFoldDB" id="A0A1L7I6R4"/>
<protein>
    <submittedName>
        <fullName evidence="1">Uncharacterized protein</fullName>
    </submittedName>
</protein>
<dbReference type="EMBL" id="CP016359">
    <property type="protein sequence ID" value="APU69290.1"/>
    <property type="molecule type" value="Genomic_DNA"/>
</dbReference>
<dbReference type="Proteomes" id="UP000186230">
    <property type="component" value="Chromosome"/>
</dbReference>
<gene>
    <name evidence="1" type="ORF">GRFL_2566</name>
</gene>
<name>A0A1L7I6R4_9FLAO</name>